<gene>
    <name evidence="2" type="ORF">SAMN05216596_1011135</name>
</gene>
<evidence type="ECO:0000256" key="1">
    <source>
        <dbReference type="SAM" id="MobiDB-lite"/>
    </source>
</evidence>
<feature type="region of interest" description="Disordered" evidence="1">
    <location>
        <begin position="112"/>
        <end position="136"/>
    </location>
</feature>
<keyword evidence="3" id="KW-1185">Reference proteome</keyword>
<comment type="caution">
    <text evidence="2">The sequence shown here is derived from an EMBL/GenBank/DDBJ whole genome shotgun (WGS) entry which is preliminary data.</text>
</comment>
<sequence>MVSDGKQRVDLAVLSIVGRLCFSKPQKLTFGQIYRELVRAYSSAPAIHACVETVDTLVREGLLISTRVLEPDQSFPYTQHIISGLTEIGAASLRGCEEPRVVTRCMAATGNTGPVQSACPQRPASWKSAGRGSSGP</sequence>
<proteinExistence type="predicted"/>
<protein>
    <submittedName>
        <fullName evidence="2">Uncharacterized protein</fullName>
    </submittedName>
</protein>
<evidence type="ECO:0000313" key="2">
    <source>
        <dbReference type="EMBL" id="SDO67824.1"/>
    </source>
</evidence>
<evidence type="ECO:0000313" key="3">
    <source>
        <dbReference type="Proteomes" id="UP000183042"/>
    </source>
</evidence>
<organism evidence="2 3">
    <name type="scientific">Pseudomonas congelans</name>
    <dbReference type="NCBI Taxonomy" id="200452"/>
    <lineage>
        <taxon>Bacteria</taxon>
        <taxon>Pseudomonadati</taxon>
        <taxon>Pseudomonadota</taxon>
        <taxon>Gammaproteobacteria</taxon>
        <taxon>Pseudomonadales</taxon>
        <taxon>Pseudomonadaceae</taxon>
        <taxon>Pseudomonas</taxon>
    </lineage>
</organism>
<accession>A0A1H0LI41</accession>
<dbReference type="EMBL" id="FNJH01000001">
    <property type="protein sequence ID" value="SDO67824.1"/>
    <property type="molecule type" value="Genomic_DNA"/>
</dbReference>
<dbReference type="Proteomes" id="UP000183042">
    <property type="component" value="Unassembled WGS sequence"/>
</dbReference>
<reference evidence="2 3" key="1">
    <citation type="submission" date="2016-10" db="EMBL/GenBank/DDBJ databases">
        <authorList>
            <person name="Varghese N."/>
            <person name="Submissions S."/>
        </authorList>
    </citation>
    <scope>NUCLEOTIDE SEQUENCE [LARGE SCALE GENOMIC DNA]</scope>
    <source>
        <strain evidence="2 3">DSM 14939</strain>
    </source>
</reference>
<name>A0A1H0LI41_9PSED</name>